<name>A0ABV8DYS5_9NOCA</name>
<gene>
    <name evidence="2" type="ORF">ACFO0B_23660</name>
</gene>
<dbReference type="EMBL" id="JBHSAX010000019">
    <property type="protein sequence ID" value="MFC3964994.1"/>
    <property type="molecule type" value="Genomic_DNA"/>
</dbReference>
<sequence>MNGLYDGEFAGFKIPTSDDYDRALREAVVAVDANVLLDLYRFRPQTSQDLIRIFTSFGDRLIVPHQALREFWRHRQRSKTSLAAATKAATEAVTGAERSLGNALSVWAKAVGVRSDELAAITGRVREFTGSLCAELETALEGSHPARADDPILAQLEALLDGRVTAPLDEDEWKTCVEEGHRRIEEEIPPGYKDADKQGGDLPEGGAGDYLVWYQATRHGQQEGLDLVLITRDEKEDWWWRHQSEFLGPRPELTLEYSESTGRRLFLMRPADVLARAGALHVAVHGDSTADAERVSETDDVPVEAWTASAVTALLDRLDTHAPVQAAALRLAASAKDGRITRQQVYELGDYADERMLRGFTRPLRRFTTALQEEGVIPAGVAPILVARYPDGVKASYFSVPPEVPALLGPVAEPG</sequence>
<evidence type="ECO:0000313" key="3">
    <source>
        <dbReference type="Proteomes" id="UP001595696"/>
    </source>
</evidence>
<comment type="caution">
    <text evidence="2">The sequence shown here is derived from an EMBL/GenBank/DDBJ whole genome shotgun (WGS) entry which is preliminary data.</text>
</comment>
<reference evidence="3" key="1">
    <citation type="journal article" date="2019" name="Int. J. Syst. Evol. Microbiol.">
        <title>The Global Catalogue of Microorganisms (GCM) 10K type strain sequencing project: providing services to taxonomists for standard genome sequencing and annotation.</title>
        <authorList>
            <consortium name="The Broad Institute Genomics Platform"/>
            <consortium name="The Broad Institute Genome Sequencing Center for Infectious Disease"/>
            <person name="Wu L."/>
            <person name="Ma J."/>
        </authorList>
    </citation>
    <scope>NUCLEOTIDE SEQUENCE [LARGE SCALE GENOMIC DNA]</scope>
    <source>
        <strain evidence="3">CGMCC 4.7330</strain>
    </source>
</reference>
<evidence type="ECO:0000259" key="1">
    <source>
        <dbReference type="Pfam" id="PF18476"/>
    </source>
</evidence>
<feature type="domain" description="PIN like" evidence="1">
    <location>
        <begin position="28"/>
        <end position="253"/>
    </location>
</feature>
<organism evidence="2 3">
    <name type="scientific">Nocardia jiangsuensis</name>
    <dbReference type="NCBI Taxonomy" id="1691563"/>
    <lineage>
        <taxon>Bacteria</taxon>
        <taxon>Bacillati</taxon>
        <taxon>Actinomycetota</taxon>
        <taxon>Actinomycetes</taxon>
        <taxon>Mycobacteriales</taxon>
        <taxon>Nocardiaceae</taxon>
        <taxon>Nocardia</taxon>
    </lineage>
</organism>
<dbReference type="InterPro" id="IPR041578">
    <property type="entry name" value="PIN_8"/>
</dbReference>
<accession>A0ABV8DYS5</accession>
<dbReference type="Pfam" id="PF18476">
    <property type="entry name" value="PIN_8"/>
    <property type="match status" value="1"/>
</dbReference>
<evidence type="ECO:0000313" key="2">
    <source>
        <dbReference type="EMBL" id="MFC3964994.1"/>
    </source>
</evidence>
<dbReference type="Proteomes" id="UP001595696">
    <property type="component" value="Unassembled WGS sequence"/>
</dbReference>
<protein>
    <submittedName>
        <fullName evidence="2">PIN-like domain-containing protein</fullName>
    </submittedName>
</protein>
<proteinExistence type="predicted"/>
<dbReference type="RefSeq" id="WP_378614759.1">
    <property type="nucleotide sequence ID" value="NZ_JBHSAX010000019.1"/>
</dbReference>
<keyword evidence="3" id="KW-1185">Reference proteome</keyword>